<dbReference type="Gene3D" id="2.30.38.10">
    <property type="entry name" value="Luciferase, Domain 3"/>
    <property type="match status" value="1"/>
</dbReference>
<dbReference type="InterPro" id="IPR010071">
    <property type="entry name" value="AA_adenyl_dom"/>
</dbReference>
<dbReference type="Gene3D" id="3.30.559.10">
    <property type="entry name" value="Chloramphenicol acetyltransferase-like domain"/>
    <property type="match status" value="2"/>
</dbReference>
<dbReference type="CDD" id="cd05930">
    <property type="entry name" value="A_NRPS"/>
    <property type="match status" value="2"/>
</dbReference>
<dbReference type="FunFam" id="2.30.38.10:FF:000001">
    <property type="entry name" value="Non-ribosomal peptide synthetase PvdI"/>
    <property type="match status" value="1"/>
</dbReference>
<keyword evidence="6" id="KW-0677">Repeat</keyword>
<evidence type="ECO:0000313" key="12">
    <source>
        <dbReference type="Proteomes" id="UP000017973"/>
    </source>
</evidence>
<dbReference type="EMBL" id="AYJU01000001">
    <property type="protein sequence ID" value="EST56711.1"/>
    <property type="molecule type" value="Genomic_DNA"/>
</dbReference>
<dbReference type="FunFam" id="1.10.1200.10:FF:000005">
    <property type="entry name" value="Nonribosomal peptide synthetase 1"/>
    <property type="match status" value="2"/>
</dbReference>
<proteinExistence type="inferred from homology"/>
<sequence length="2184" mass="248384">MERKEHLQQRREALSPAKQTLLNRLLKGKAVEQSETQRISQGSFEGNIPLSFGQKRLWFMQRLVPDSPFYNEPIGIQITGELDRDALDNSIQELIGRHEAFRTMFPLVDGEPVQKILPYTPFSLPILLAAGNTPEERESDARNLCQKLAAKPFELTEEVPLRAWLIQVEPHTHLLLFSFHHIIIDGWSMSLLFQELSHSYAALTTDKPIPGLELHFQYKDYVMWQKEQLKGEVLEQQLAYWKEQLRDCPPLNLPTDHPRRAEQSYQGETCSLTLPAELVRALHDVAREHDLTLYMVLLSAFAVLLHRYTGDEDIAIGTPIAGRTRPEWEQLMGFFANTLVIRADLSDKPDFRELFHRMKKVMLEAWQNQDVPLEKLIEELNVQRDRSRSPLFQVMFAMQNSPTPDVQLENLQLSTFTVDKKTAKFDLWLSLTETEDGVTGVLEYASDLFERQTIVRMIQHYVRILEQMAAQPQTSLGDFPLLSVQEEELILKDWNDTNVLFEEDGWVHQLIERQAALFPSRIALYFGENALTYEEVNQRSNQLAHYLQAQGVGPDVLVGICMHRSVEMVVSLLAVLKAGGAYVPIDPSYPRERIAYVLSDAQTPLLLTQEELTQELLSCDWRNTKLVIVDGAITEWATESCQNLNDHATGEQLAYVIYTSGSTGMPKGVMNTQQGLRNRLLWMQREYALRADDVVIQKTPYSFDVSVWEFFWPLLAGVSLVIAQPDGHKDPAYLIRLIQDRQVTTIHFVPSMLQLFLEAEGVESCSSLRRVFCSGEALPPELKERFFTKLRQTELYNLYGPTEAAIDVTAQACRPGPEKGSVPIGRPIANTRIYIVDRYLHPLPIGVPGEICIGGVQVARGYWNLPERTADVFLPDPFSDQVDARLYRTGDRGRWLPDGSIEYLGRYDFQVKLRGQRIELGEIEHTLTQLETVREAVVVLKKVRQIEQLIAYIVPFDGQEIDRVAVLRHLHDRLPTYMVPAHIMVLQDLPLSPNGKVNRNQLPEPDEDVRDTPYESPRNQLEKSLTRIWQEVLQVDSIGIHDNYYQLGGDSIQSIRIQAYAQKEGLFFSLQQMLQSQTIAGLAEKMAEGTKDADQTERVTKTSAFERIPSELRNRFPHNAVDAYPLASLQAGMLFHSVWNKHDATFHDVFQFRLHYDFDQTLLERALHLLQDRHPVLRTSFDFVRFEQPLQVVYSSVPATIEVADLRGLSQADQQNRLEEWSQKEKKKGFDWEQAPLFRVTVHLLGERDFVLALCFHHAIMDGWSVASLLTEWFHTYSSLLQGRVVNETQLQSVYRDFVATEQKAKESADARAYWDRLLNEISVTLLPGVNPVESREGSTQVIGQKLPKKLAARLIRLGKKHGYPLRTLLLAAHLRVLSHLSGQTDVLTGVLTNGRLAEEDGDRVLGVFLNTLPFRKNLDGGTWTELWQAIADREHEMHPYRRFPAAEIRRLHGGAPLYSTLFNFNHFHIYRNWKDDDRLQIVHAETFEQTDIPVFVQFTQDAFDAEEIEMKIMFDDVRCDPSAMERLEEALLRVLQSMAENPHADYRMSDFLSEEERNRILIEWNDTARVWPDKQSIHQLWEEQAARMPEAIALTESGSHFTFDLVNKRSNQLAHLLRKQGVGPGSFVGVYMSRSADTVIALIAILKAGGAYVPLDPAYPQERISYMLDDAKIELLITTNQWAQTLSHREVRLLRIDGDATSIQAMPQENPLHATTSEQAAHLLYTSGSTGQPKGVVGTHGNTLNRCFWMWETYPFAAGEICCHKTSLNFVDSIWEIFGPLLQGVTLAIVDDETVKDPSALLADLRKNRVSRIVLVPSLLRVILDELERTGSTWETLRICTTSGEALTTSLAEQFARIQPHSVLLNLYGSSEVSADVTFYELPRTGSGQPVLIGKPIANTRIYILDSRRMPVPVGVPGEIHVGGAMVTKGYINKPELTAERFIPDPFLGEEGALLFRTGDLGCYQHDGAILYLGRADHQIKLRGYRIEPGEIEAAILAHPDVLETVVLPDQTEEDRLQLVAYVVPAHSLDVKDLRLHLHTHLPSYMVPGQYVFLDRLPLTPNGKLDRKRLPPPDREQSDQETDFVAPRTELESELLTIWQSVLGRQSIGIQDDFFRIGGDSLIATSLVSRIRSIWDVEIALRDFFAQPTIEGVASLLEIALLEGTDPAWFEELIAATEPSKNS</sequence>
<dbReference type="Gene3D" id="3.40.50.12780">
    <property type="entry name" value="N-terminal domain of ligase-like"/>
    <property type="match status" value="1"/>
</dbReference>
<dbReference type="GO" id="GO:0017000">
    <property type="term" value="P:antibiotic biosynthetic process"/>
    <property type="evidence" value="ECO:0007669"/>
    <property type="project" value="UniProtKB-KW"/>
</dbReference>
<dbReference type="Gene3D" id="3.40.50.980">
    <property type="match status" value="2"/>
</dbReference>
<evidence type="ECO:0000256" key="5">
    <source>
        <dbReference type="ARBA" id="ARBA00022598"/>
    </source>
</evidence>
<evidence type="ECO:0000256" key="3">
    <source>
        <dbReference type="ARBA" id="ARBA00022450"/>
    </source>
</evidence>
<dbReference type="CDD" id="cd19531">
    <property type="entry name" value="LCL_NRPS-like"/>
    <property type="match status" value="1"/>
</dbReference>
<comment type="caution">
    <text evidence="11">The sequence shown here is derived from an EMBL/GenBank/DDBJ whole genome shotgun (WGS) entry which is preliminary data.</text>
</comment>
<dbReference type="GO" id="GO:0044550">
    <property type="term" value="P:secondary metabolite biosynthetic process"/>
    <property type="evidence" value="ECO:0007669"/>
    <property type="project" value="UniProtKB-ARBA"/>
</dbReference>
<evidence type="ECO:0000259" key="10">
    <source>
        <dbReference type="PROSITE" id="PS50075"/>
    </source>
</evidence>
<dbReference type="InterPro" id="IPR020845">
    <property type="entry name" value="AMP-binding_CS"/>
</dbReference>
<dbReference type="PROSITE" id="PS00455">
    <property type="entry name" value="AMP_BINDING"/>
    <property type="match status" value="2"/>
</dbReference>
<dbReference type="Gene3D" id="1.10.1200.10">
    <property type="entry name" value="ACP-like"/>
    <property type="match status" value="2"/>
</dbReference>
<comment type="similarity">
    <text evidence="2">Belongs to the ATP-dependent AMP-binding enzyme family.</text>
</comment>
<gene>
    <name evidence="11" type="ORF">T458_00135</name>
</gene>
<dbReference type="Pfam" id="PF13193">
    <property type="entry name" value="AMP-binding_C"/>
    <property type="match status" value="2"/>
</dbReference>
<dbReference type="PANTHER" id="PTHR45527:SF1">
    <property type="entry name" value="FATTY ACID SYNTHASE"/>
    <property type="match status" value="1"/>
</dbReference>
<dbReference type="HOGENOM" id="CLU_000022_0_3_9"/>
<organism evidence="11 12">
    <name type="scientific">Brevibacillus panacihumi W25</name>
    <dbReference type="NCBI Taxonomy" id="1408254"/>
    <lineage>
        <taxon>Bacteria</taxon>
        <taxon>Bacillati</taxon>
        <taxon>Bacillota</taxon>
        <taxon>Bacilli</taxon>
        <taxon>Bacillales</taxon>
        <taxon>Paenibacillaceae</taxon>
        <taxon>Brevibacillus</taxon>
    </lineage>
</organism>
<dbReference type="NCBIfam" id="NF003417">
    <property type="entry name" value="PRK04813.1"/>
    <property type="match status" value="2"/>
</dbReference>
<dbReference type="Gene3D" id="3.30.300.30">
    <property type="match status" value="2"/>
</dbReference>
<dbReference type="FunFam" id="3.30.300.30:FF:000010">
    <property type="entry name" value="Enterobactin synthetase component F"/>
    <property type="match status" value="2"/>
</dbReference>
<dbReference type="InterPro" id="IPR042099">
    <property type="entry name" value="ANL_N_sf"/>
</dbReference>
<protein>
    <recommendedName>
        <fullName evidence="10">Carrier domain-containing protein</fullName>
    </recommendedName>
</protein>
<keyword evidence="3" id="KW-0596">Phosphopantetheine</keyword>
<dbReference type="InterPro" id="IPR045851">
    <property type="entry name" value="AMP-bd_C_sf"/>
</dbReference>
<dbReference type="FunFam" id="3.40.50.12780:FF:000012">
    <property type="entry name" value="Non-ribosomal peptide synthetase"/>
    <property type="match status" value="2"/>
</dbReference>
<dbReference type="Gene3D" id="3.30.559.30">
    <property type="entry name" value="Nonribosomal peptide synthetase, condensation domain"/>
    <property type="match status" value="2"/>
</dbReference>
<dbReference type="SUPFAM" id="SSF56801">
    <property type="entry name" value="Acetyl-CoA synthetase-like"/>
    <property type="match status" value="2"/>
</dbReference>
<dbReference type="PANTHER" id="PTHR45527">
    <property type="entry name" value="NONRIBOSOMAL PEPTIDE SYNTHETASE"/>
    <property type="match status" value="1"/>
</dbReference>
<dbReference type="FunFam" id="3.40.50.980:FF:000001">
    <property type="entry name" value="Non-ribosomal peptide synthetase"/>
    <property type="match status" value="2"/>
</dbReference>
<keyword evidence="12" id="KW-1185">Reference proteome</keyword>
<evidence type="ECO:0000313" key="11">
    <source>
        <dbReference type="EMBL" id="EST56711.1"/>
    </source>
</evidence>
<accession>V6MDU3</accession>
<dbReference type="PROSITE" id="PS50075">
    <property type="entry name" value="CARRIER"/>
    <property type="match status" value="2"/>
</dbReference>
<dbReference type="OrthoDB" id="9765680at2"/>
<keyword evidence="7" id="KW-0045">Antibiotic biosynthesis</keyword>
<feature type="domain" description="Carrier" evidence="10">
    <location>
        <begin position="1016"/>
        <end position="1090"/>
    </location>
</feature>
<keyword evidence="4" id="KW-0597">Phosphoprotein</keyword>
<dbReference type="GO" id="GO:0008610">
    <property type="term" value="P:lipid biosynthetic process"/>
    <property type="evidence" value="ECO:0007669"/>
    <property type="project" value="UniProtKB-ARBA"/>
</dbReference>
<dbReference type="InterPro" id="IPR001242">
    <property type="entry name" value="Condensation_dom"/>
</dbReference>
<dbReference type="InterPro" id="IPR009081">
    <property type="entry name" value="PP-bd_ACP"/>
</dbReference>
<dbReference type="Pfam" id="PF00668">
    <property type="entry name" value="Condensation"/>
    <property type="match status" value="2"/>
</dbReference>
<evidence type="ECO:0000256" key="9">
    <source>
        <dbReference type="SAM" id="MobiDB-lite"/>
    </source>
</evidence>
<evidence type="ECO:0000256" key="4">
    <source>
        <dbReference type="ARBA" id="ARBA00022553"/>
    </source>
</evidence>
<evidence type="ECO:0000256" key="6">
    <source>
        <dbReference type="ARBA" id="ARBA00022737"/>
    </source>
</evidence>
<reference evidence="11 12" key="1">
    <citation type="journal article" date="2014" name="Genome Announc.">
        <title>Draft Genome Sequence of Brevibacillus panacihumi Strain W25, a Halotolerant Hydrocarbon-Degrading Bacterium.</title>
        <authorList>
            <person name="Wang X."/>
            <person name="Jin D."/>
            <person name="Zhou L."/>
            <person name="Wu L."/>
            <person name="An W."/>
            <person name="Chen Y."/>
            <person name="Zhao L."/>
        </authorList>
    </citation>
    <scope>NUCLEOTIDE SEQUENCE [LARGE SCALE GENOMIC DNA]</scope>
    <source>
        <strain evidence="11 12">W25</strain>
    </source>
</reference>
<name>V6MDU3_9BACL</name>
<keyword evidence="5" id="KW-0436">Ligase</keyword>
<dbReference type="RefSeq" id="WP_023554129.1">
    <property type="nucleotide sequence ID" value="NZ_KI629782.1"/>
</dbReference>
<dbReference type="STRING" id="1408254.T458_00135"/>
<evidence type="ECO:0000256" key="7">
    <source>
        <dbReference type="ARBA" id="ARBA00023194"/>
    </source>
</evidence>
<dbReference type="eggNOG" id="COG1020">
    <property type="taxonomic scope" value="Bacteria"/>
</dbReference>
<dbReference type="Pfam" id="PF00501">
    <property type="entry name" value="AMP-binding"/>
    <property type="match status" value="2"/>
</dbReference>
<evidence type="ECO:0000256" key="2">
    <source>
        <dbReference type="ARBA" id="ARBA00006432"/>
    </source>
</evidence>
<dbReference type="InterPro" id="IPR023213">
    <property type="entry name" value="CAT-like_dom_sf"/>
</dbReference>
<dbReference type="NCBIfam" id="TIGR01733">
    <property type="entry name" value="AA-adenyl-dom"/>
    <property type="match status" value="2"/>
</dbReference>
<dbReference type="InterPro" id="IPR036736">
    <property type="entry name" value="ACP-like_sf"/>
</dbReference>
<feature type="region of interest" description="Disordered" evidence="9">
    <location>
        <begin position="2065"/>
        <end position="2084"/>
    </location>
</feature>
<evidence type="ECO:0000256" key="8">
    <source>
        <dbReference type="ARBA" id="ARBA00023268"/>
    </source>
</evidence>
<feature type="region of interest" description="Disordered" evidence="9">
    <location>
        <begin position="995"/>
        <end position="1016"/>
    </location>
</feature>
<dbReference type="GO" id="GO:0005737">
    <property type="term" value="C:cytoplasm"/>
    <property type="evidence" value="ECO:0007669"/>
    <property type="project" value="TreeGrafter"/>
</dbReference>
<dbReference type="Pfam" id="PF00550">
    <property type="entry name" value="PP-binding"/>
    <property type="match status" value="2"/>
</dbReference>
<dbReference type="InterPro" id="IPR000873">
    <property type="entry name" value="AMP-dep_synth/lig_dom"/>
</dbReference>
<feature type="domain" description="Carrier" evidence="10">
    <location>
        <begin position="2087"/>
        <end position="2162"/>
    </location>
</feature>
<dbReference type="GO" id="GO:0016874">
    <property type="term" value="F:ligase activity"/>
    <property type="evidence" value="ECO:0007669"/>
    <property type="project" value="UniProtKB-KW"/>
</dbReference>
<feature type="compositionally biased region" description="Basic and acidic residues" evidence="9">
    <location>
        <begin position="2065"/>
        <end position="2079"/>
    </location>
</feature>
<dbReference type="InterPro" id="IPR025110">
    <property type="entry name" value="AMP-bd_C"/>
</dbReference>
<dbReference type="GO" id="GO:0043041">
    <property type="term" value="P:amino acid activation for nonribosomal peptide biosynthetic process"/>
    <property type="evidence" value="ECO:0007669"/>
    <property type="project" value="TreeGrafter"/>
</dbReference>
<keyword evidence="8" id="KW-0511">Multifunctional enzyme</keyword>
<dbReference type="PATRIC" id="fig|1408254.3.peg.26"/>
<dbReference type="SUPFAM" id="SSF52777">
    <property type="entry name" value="CoA-dependent acyltransferases"/>
    <property type="match status" value="4"/>
</dbReference>
<dbReference type="GO" id="GO:0031177">
    <property type="term" value="F:phosphopantetheine binding"/>
    <property type="evidence" value="ECO:0007669"/>
    <property type="project" value="TreeGrafter"/>
</dbReference>
<dbReference type="SUPFAM" id="SSF47336">
    <property type="entry name" value="ACP-like"/>
    <property type="match status" value="2"/>
</dbReference>
<dbReference type="Proteomes" id="UP000017973">
    <property type="component" value="Unassembled WGS sequence"/>
</dbReference>
<dbReference type="FunFam" id="3.40.50.980:FF:000002">
    <property type="entry name" value="Enterobactin synthetase component F"/>
    <property type="match status" value="1"/>
</dbReference>
<comment type="cofactor">
    <cofactor evidence="1">
        <name>pantetheine 4'-phosphate</name>
        <dbReference type="ChEBI" id="CHEBI:47942"/>
    </cofactor>
</comment>
<evidence type="ECO:0000256" key="1">
    <source>
        <dbReference type="ARBA" id="ARBA00001957"/>
    </source>
</evidence>